<protein>
    <submittedName>
        <fullName evidence="3">Uncharacterized protein</fullName>
    </submittedName>
</protein>
<dbReference type="EMBL" id="JARVKF010000025">
    <property type="protein sequence ID" value="KAK9425011.1"/>
    <property type="molecule type" value="Genomic_DNA"/>
</dbReference>
<accession>A0ABR2VDW8</accession>
<keyword evidence="2" id="KW-1133">Transmembrane helix</keyword>
<evidence type="ECO:0000313" key="3">
    <source>
        <dbReference type="EMBL" id="KAK9425011.1"/>
    </source>
</evidence>
<organism evidence="3 4">
    <name type="scientific">Seiridium unicorne</name>
    <dbReference type="NCBI Taxonomy" id="138068"/>
    <lineage>
        <taxon>Eukaryota</taxon>
        <taxon>Fungi</taxon>
        <taxon>Dikarya</taxon>
        <taxon>Ascomycota</taxon>
        <taxon>Pezizomycotina</taxon>
        <taxon>Sordariomycetes</taxon>
        <taxon>Xylariomycetidae</taxon>
        <taxon>Amphisphaeriales</taxon>
        <taxon>Sporocadaceae</taxon>
        <taxon>Seiridium</taxon>
    </lineage>
</organism>
<feature type="transmembrane region" description="Helical" evidence="2">
    <location>
        <begin position="76"/>
        <end position="98"/>
    </location>
</feature>
<name>A0ABR2VDW8_9PEZI</name>
<gene>
    <name evidence="3" type="ORF">SUNI508_13262</name>
</gene>
<feature type="transmembrane region" description="Helical" evidence="2">
    <location>
        <begin position="104"/>
        <end position="127"/>
    </location>
</feature>
<feature type="region of interest" description="Disordered" evidence="1">
    <location>
        <begin position="1"/>
        <end position="22"/>
    </location>
</feature>
<reference evidence="3 4" key="1">
    <citation type="journal article" date="2024" name="J. Plant Pathol.">
        <title>Sequence and assembly of the genome of Seiridium unicorne, isolate CBS 538.82, causal agent of cypress canker disease.</title>
        <authorList>
            <person name="Scali E."/>
            <person name="Rocca G.D."/>
            <person name="Danti R."/>
            <person name="Garbelotto M."/>
            <person name="Barberini S."/>
            <person name="Baroncelli R."/>
            <person name="Emiliani G."/>
        </authorList>
    </citation>
    <scope>NUCLEOTIDE SEQUENCE [LARGE SCALE GENOMIC DNA]</scope>
    <source>
        <strain evidence="3 4">BM-138-508</strain>
    </source>
</reference>
<evidence type="ECO:0000256" key="2">
    <source>
        <dbReference type="SAM" id="Phobius"/>
    </source>
</evidence>
<keyword evidence="2" id="KW-0472">Membrane</keyword>
<feature type="compositionally biased region" description="Polar residues" evidence="1">
    <location>
        <begin position="1"/>
        <end position="10"/>
    </location>
</feature>
<proteinExistence type="predicted"/>
<evidence type="ECO:0000313" key="4">
    <source>
        <dbReference type="Proteomes" id="UP001408356"/>
    </source>
</evidence>
<feature type="transmembrane region" description="Helical" evidence="2">
    <location>
        <begin position="49"/>
        <end position="69"/>
    </location>
</feature>
<keyword evidence="4" id="KW-1185">Reference proteome</keyword>
<dbReference type="Proteomes" id="UP001408356">
    <property type="component" value="Unassembled WGS sequence"/>
</dbReference>
<dbReference type="Pfam" id="PF16015">
    <property type="entry name" value="Promethin"/>
    <property type="match status" value="1"/>
</dbReference>
<keyword evidence="2" id="KW-0812">Transmembrane</keyword>
<evidence type="ECO:0000256" key="1">
    <source>
        <dbReference type="SAM" id="MobiDB-lite"/>
    </source>
</evidence>
<comment type="caution">
    <text evidence="3">The sequence shown here is derived from an EMBL/GenBank/DDBJ whole genome shotgun (WGS) entry which is preliminary data.</text>
</comment>
<sequence>MSANGGSRVQTHAKRAYSFSQRQVDRVVSPQSRQKSYDATTQFATERPLLFAFIASQIIFSALPLGLFISFSLSTAAFAIISAIVFAFFWIGVALFVLAPVLFVTFSIAVLVWLWAVATFLVGRWVYGQLPVSMQGDMQVQMPNGKQVIFQKERKSAAGMEFENVDIKDEAMEIKK</sequence>